<feature type="transmembrane region" description="Helical" evidence="5">
    <location>
        <begin position="355"/>
        <end position="375"/>
    </location>
</feature>
<gene>
    <name evidence="7" type="ORF">MBBTH_20120</name>
</gene>
<dbReference type="GO" id="GO:0016020">
    <property type="term" value="C:membrane"/>
    <property type="evidence" value="ECO:0007669"/>
    <property type="project" value="InterPro"/>
</dbReference>
<evidence type="ECO:0000256" key="5">
    <source>
        <dbReference type="SAM" id="Phobius"/>
    </source>
</evidence>
<dbReference type="GO" id="GO:0031293">
    <property type="term" value="P:membrane protein intracellular domain proteolysis"/>
    <property type="evidence" value="ECO:0007669"/>
    <property type="project" value="TreeGrafter"/>
</dbReference>
<dbReference type="Proteomes" id="UP000251717">
    <property type="component" value="Unassembled WGS sequence"/>
</dbReference>
<dbReference type="InterPro" id="IPR036034">
    <property type="entry name" value="PDZ_sf"/>
</dbReference>
<feature type="transmembrane region" description="Helical" evidence="5">
    <location>
        <begin position="311"/>
        <end position="328"/>
    </location>
</feature>
<dbReference type="Gene3D" id="2.30.42.10">
    <property type="match status" value="1"/>
</dbReference>
<comment type="subcellular location">
    <subcellularLocation>
        <location evidence="1">Endomembrane system</location>
        <topology evidence="1">Multi-pass membrane protein</topology>
    </subcellularLocation>
</comment>
<feature type="transmembrane region" description="Helical" evidence="5">
    <location>
        <begin position="61"/>
        <end position="82"/>
    </location>
</feature>
<dbReference type="PRINTS" id="PR01000">
    <property type="entry name" value="SREBPS2PTASE"/>
</dbReference>
<dbReference type="InterPro" id="IPR008915">
    <property type="entry name" value="Peptidase_M50"/>
</dbReference>
<keyword evidence="8" id="KW-1185">Reference proteome</keyword>
<comment type="caution">
    <text evidence="7">The sequence shown here is derived from an EMBL/GenBank/DDBJ whole genome shotgun (WGS) entry which is preliminary data.</text>
</comment>
<evidence type="ECO:0000313" key="8">
    <source>
        <dbReference type="Proteomes" id="UP000251717"/>
    </source>
</evidence>
<reference evidence="7 8" key="1">
    <citation type="submission" date="2017-03" db="EMBL/GenBank/DDBJ databases">
        <title>Genome sequence of Methanobrevibacter thaueri.</title>
        <authorList>
            <person name="Poehlein A."/>
            <person name="Seedorf H."/>
            <person name="Daniel R."/>
        </authorList>
    </citation>
    <scope>NUCLEOTIDE SEQUENCE [LARGE SCALE GENOMIC DNA]</scope>
    <source>
        <strain evidence="7 8">DSM 11995</strain>
    </source>
</reference>
<feature type="transmembrane region" description="Helical" evidence="5">
    <location>
        <begin position="6"/>
        <end position="22"/>
    </location>
</feature>
<dbReference type="CDD" id="cd06159">
    <property type="entry name" value="S2P-M50_PDZ_Arch"/>
    <property type="match status" value="1"/>
</dbReference>
<keyword evidence="4 5" id="KW-0472">Membrane</keyword>
<dbReference type="OrthoDB" id="15212at2157"/>
<dbReference type="PANTHER" id="PTHR13325:SF3">
    <property type="entry name" value="MEMBRANE-BOUND TRANSCRIPTION FACTOR SITE-2 PROTEASE"/>
    <property type="match status" value="1"/>
</dbReference>
<dbReference type="SUPFAM" id="SSF50156">
    <property type="entry name" value="PDZ domain-like"/>
    <property type="match status" value="1"/>
</dbReference>
<feature type="transmembrane region" description="Helical" evidence="5">
    <location>
        <begin position="175"/>
        <end position="201"/>
    </location>
</feature>
<accession>A0A315XLD5</accession>
<evidence type="ECO:0000256" key="4">
    <source>
        <dbReference type="ARBA" id="ARBA00023136"/>
    </source>
</evidence>
<evidence type="ECO:0000259" key="6">
    <source>
        <dbReference type="Pfam" id="PF02163"/>
    </source>
</evidence>
<evidence type="ECO:0000256" key="2">
    <source>
        <dbReference type="ARBA" id="ARBA00022692"/>
    </source>
</evidence>
<sequence length="376" mass="41782">MNGIYYYLIAFAVIWILVGIFHERLSTHGVEMNFPVIMWKTQRLRGLISRISNLSPRFWRWYMNIGIVVAFAAMIFITWTLVSTLPSVFETPSVSIVIPGVEMPGSSIYIPFVYGLIALATVLVVHEFSHGVQAVGEKISIKSIGLLLFAIIPGAFVEPDEEELKNAKRTSRLRVYAAGSIANVTLAIIAMLLVSLIAMGIPTYFDENGIEIDRVVSDSPSDGILKEGMVIEAVANEKINDSESYVNVIGSFKPGDNVSVQTDQGTYSVVLDKNPNNESVGFFGIQANKHFELINDSLGPIPWVLFELLELFQWIFMLNLGIGLFNLLPMKPLDGGYMLEILLSYRLSEQQYKPIVNALSVVMAMIIIFSILASFL</sequence>
<feature type="domain" description="Peptidase M50" evidence="6">
    <location>
        <begin position="114"/>
        <end position="366"/>
    </location>
</feature>
<dbReference type="AlphaFoldDB" id="A0A315XLD5"/>
<dbReference type="GO" id="GO:0012505">
    <property type="term" value="C:endomembrane system"/>
    <property type="evidence" value="ECO:0007669"/>
    <property type="project" value="UniProtKB-SubCell"/>
</dbReference>
<dbReference type="PANTHER" id="PTHR13325">
    <property type="entry name" value="PROTEASE M50 MEMBRANE-BOUND TRANSCRIPTION FACTOR SITE 2 PROTEASE"/>
    <property type="match status" value="1"/>
</dbReference>
<dbReference type="GO" id="GO:0004222">
    <property type="term" value="F:metalloendopeptidase activity"/>
    <property type="evidence" value="ECO:0007669"/>
    <property type="project" value="InterPro"/>
</dbReference>
<evidence type="ECO:0000256" key="1">
    <source>
        <dbReference type="ARBA" id="ARBA00004127"/>
    </source>
</evidence>
<protein>
    <submittedName>
        <fullName evidence="7">Peptidase family M50</fullName>
    </submittedName>
</protein>
<feature type="transmembrane region" description="Helical" evidence="5">
    <location>
        <begin position="108"/>
        <end position="125"/>
    </location>
</feature>
<keyword evidence="3 5" id="KW-1133">Transmembrane helix</keyword>
<dbReference type="RefSeq" id="WP_116592883.1">
    <property type="nucleotide sequence ID" value="NZ_MZGS01000028.1"/>
</dbReference>
<dbReference type="InterPro" id="IPR001193">
    <property type="entry name" value="MBTPS2"/>
</dbReference>
<dbReference type="Pfam" id="PF02163">
    <property type="entry name" value="Peptidase_M50"/>
    <property type="match status" value="1"/>
</dbReference>
<organism evidence="7 8">
    <name type="scientific">Methanobrevibacter thaueri</name>
    <dbReference type="NCBI Taxonomy" id="190975"/>
    <lineage>
        <taxon>Archaea</taxon>
        <taxon>Methanobacteriati</taxon>
        <taxon>Methanobacteriota</taxon>
        <taxon>Methanomada group</taxon>
        <taxon>Methanobacteria</taxon>
        <taxon>Methanobacteriales</taxon>
        <taxon>Methanobacteriaceae</taxon>
        <taxon>Methanobrevibacter</taxon>
    </lineage>
</organism>
<keyword evidence="2 5" id="KW-0812">Transmembrane</keyword>
<dbReference type="EMBL" id="MZGS01000028">
    <property type="protein sequence ID" value="PWB85412.1"/>
    <property type="molecule type" value="Genomic_DNA"/>
</dbReference>
<evidence type="ECO:0000256" key="3">
    <source>
        <dbReference type="ARBA" id="ARBA00022989"/>
    </source>
</evidence>
<proteinExistence type="predicted"/>
<evidence type="ECO:0000313" key="7">
    <source>
        <dbReference type="EMBL" id="PWB85412.1"/>
    </source>
</evidence>
<name>A0A315XLD5_9EURY</name>
<dbReference type="GO" id="GO:0005737">
    <property type="term" value="C:cytoplasm"/>
    <property type="evidence" value="ECO:0007669"/>
    <property type="project" value="TreeGrafter"/>
</dbReference>